<dbReference type="EMBL" id="EU955394">
    <property type="protein sequence ID" value="ACG27512.1"/>
    <property type="molecule type" value="mRNA"/>
</dbReference>
<protein>
    <submittedName>
        <fullName evidence="1">Uncharacterized protein</fullName>
    </submittedName>
</protein>
<organism evidence="1">
    <name type="scientific">Zea mays</name>
    <name type="common">Maize</name>
    <dbReference type="NCBI Taxonomy" id="4577"/>
    <lineage>
        <taxon>Eukaryota</taxon>
        <taxon>Viridiplantae</taxon>
        <taxon>Streptophyta</taxon>
        <taxon>Embryophyta</taxon>
        <taxon>Tracheophyta</taxon>
        <taxon>Spermatophyta</taxon>
        <taxon>Magnoliopsida</taxon>
        <taxon>Liliopsida</taxon>
        <taxon>Poales</taxon>
        <taxon>Poaceae</taxon>
        <taxon>PACMAD clade</taxon>
        <taxon>Panicoideae</taxon>
        <taxon>Andropogonodae</taxon>
        <taxon>Andropogoneae</taxon>
        <taxon>Tripsacinae</taxon>
        <taxon>Zea</taxon>
    </lineage>
</organism>
<name>B6SRM9_MAIZE</name>
<evidence type="ECO:0000313" key="1">
    <source>
        <dbReference type="EMBL" id="ACG27512.1"/>
    </source>
</evidence>
<reference evidence="1" key="1">
    <citation type="journal article" date="2009" name="Plant Mol. Biol.">
        <title>Insights into corn genes derived from large-scale cDNA sequencing.</title>
        <authorList>
            <person name="Alexandrov N.N."/>
            <person name="Brover V.V."/>
            <person name="Freidin S."/>
            <person name="Troukhan M.E."/>
            <person name="Tatarinova T.V."/>
            <person name="Zhang H."/>
            <person name="Swaller T.J."/>
            <person name="Lu Y.P."/>
            <person name="Bouck J."/>
            <person name="Flavell R.B."/>
            <person name="Feldmann K.A."/>
        </authorList>
    </citation>
    <scope>NUCLEOTIDE SEQUENCE</scope>
</reference>
<dbReference type="AlphaFoldDB" id="B6SRM9"/>
<proteinExistence type="evidence at transcript level"/>
<accession>B6SRM9</accession>
<sequence>MELGPFIILRVYIRCLCIPNKMAPGLCVTCACLVNVKQYIQMIAELICLVL</sequence>